<reference evidence="1" key="2">
    <citation type="journal article" date="2015" name="Fish Shellfish Immunol.">
        <title>Early steps in the European eel (Anguilla anguilla)-Vibrio vulnificus interaction in the gills: Role of the RtxA13 toxin.</title>
        <authorList>
            <person name="Callol A."/>
            <person name="Pajuelo D."/>
            <person name="Ebbesson L."/>
            <person name="Teles M."/>
            <person name="MacKenzie S."/>
            <person name="Amaro C."/>
        </authorList>
    </citation>
    <scope>NUCLEOTIDE SEQUENCE</scope>
</reference>
<name>A0A0E9X4L2_ANGAN</name>
<accession>A0A0E9X4L2</accession>
<dbReference type="EMBL" id="GBXM01011043">
    <property type="protein sequence ID" value="JAH97534.1"/>
    <property type="molecule type" value="Transcribed_RNA"/>
</dbReference>
<evidence type="ECO:0000313" key="1">
    <source>
        <dbReference type="EMBL" id="JAH97534.1"/>
    </source>
</evidence>
<dbReference type="AlphaFoldDB" id="A0A0E9X4L2"/>
<proteinExistence type="predicted"/>
<protein>
    <submittedName>
        <fullName evidence="1">Uncharacterized protein</fullName>
    </submittedName>
</protein>
<reference evidence="1" key="1">
    <citation type="submission" date="2014-11" db="EMBL/GenBank/DDBJ databases">
        <authorList>
            <person name="Amaro Gonzalez C."/>
        </authorList>
    </citation>
    <scope>NUCLEOTIDE SEQUENCE</scope>
</reference>
<organism evidence="1">
    <name type="scientific">Anguilla anguilla</name>
    <name type="common">European freshwater eel</name>
    <name type="synonym">Muraena anguilla</name>
    <dbReference type="NCBI Taxonomy" id="7936"/>
    <lineage>
        <taxon>Eukaryota</taxon>
        <taxon>Metazoa</taxon>
        <taxon>Chordata</taxon>
        <taxon>Craniata</taxon>
        <taxon>Vertebrata</taxon>
        <taxon>Euteleostomi</taxon>
        <taxon>Actinopterygii</taxon>
        <taxon>Neopterygii</taxon>
        <taxon>Teleostei</taxon>
        <taxon>Anguilliformes</taxon>
        <taxon>Anguillidae</taxon>
        <taxon>Anguilla</taxon>
    </lineage>
</organism>
<sequence length="63" mass="7135">MQFNQIYCCTSESVRTIPRVNFPRVKMVKALKPSKQKFVINGSLMICLLQLSPKMPHSPALNA</sequence>